<comment type="caution">
    <text evidence="2">The sequence shown here is derived from an EMBL/GenBank/DDBJ whole genome shotgun (WGS) entry which is preliminary data.</text>
</comment>
<protein>
    <submittedName>
        <fullName evidence="2">FkbM family methyltransferase</fullName>
    </submittedName>
</protein>
<feature type="domain" description="Methyltransferase FkbM" evidence="1">
    <location>
        <begin position="21"/>
        <end position="184"/>
    </location>
</feature>
<dbReference type="AlphaFoldDB" id="A0A3M8D9C1"/>
<dbReference type="InterPro" id="IPR006342">
    <property type="entry name" value="FkbM_mtfrase"/>
</dbReference>
<name>A0A3M8D9C1_9BACL</name>
<dbReference type="InterPro" id="IPR029063">
    <property type="entry name" value="SAM-dependent_MTases_sf"/>
</dbReference>
<dbReference type="Proteomes" id="UP000269573">
    <property type="component" value="Unassembled WGS sequence"/>
</dbReference>
<dbReference type="SUPFAM" id="SSF53335">
    <property type="entry name" value="S-adenosyl-L-methionine-dependent methyltransferases"/>
    <property type="match status" value="1"/>
</dbReference>
<dbReference type="Gene3D" id="3.40.50.150">
    <property type="entry name" value="Vaccinia Virus protein VP39"/>
    <property type="match status" value="1"/>
</dbReference>
<dbReference type="NCBIfam" id="TIGR01444">
    <property type="entry name" value="fkbM_fam"/>
    <property type="match status" value="1"/>
</dbReference>
<keyword evidence="2" id="KW-0808">Transferase</keyword>
<evidence type="ECO:0000313" key="3">
    <source>
        <dbReference type="Proteomes" id="UP000269573"/>
    </source>
</evidence>
<dbReference type="EMBL" id="RHHU01000010">
    <property type="protein sequence ID" value="RNB84259.1"/>
    <property type="molecule type" value="Genomic_DNA"/>
</dbReference>
<dbReference type="PANTHER" id="PTHR34203:SF15">
    <property type="entry name" value="SLL1173 PROTEIN"/>
    <property type="match status" value="1"/>
</dbReference>
<gene>
    <name evidence="2" type="ORF">EDM59_17325</name>
</gene>
<dbReference type="GO" id="GO:0032259">
    <property type="term" value="P:methylation"/>
    <property type="evidence" value="ECO:0007669"/>
    <property type="project" value="UniProtKB-KW"/>
</dbReference>
<sequence length="195" mass="22443">MLNENSEELFASIRPGDIAIDCGANVGEVTQRLADKGAFVFAFEPNPFVYQALWNRFKGYPNVICINKGVWHENYQLRLYLHQHYQLDPVGSAYASSILAQHPVTDTSQFVVAEIIDLTQFIDSLNRDIKLVKIDIEGAEFELLEKMVAKGQHKRIEKIVVENHEWLIEHLKPLAAKFRKLMAEQQIHNIDLNWV</sequence>
<keyword evidence="2" id="KW-0489">Methyltransferase</keyword>
<dbReference type="Pfam" id="PF05050">
    <property type="entry name" value="Methyltransf_21"/>
    <property type="match status" value="1"/>
</dbReference>
<dbReference type="InterPro" id="IPR052514">
    <property type="entry name" value="SAM-dependent_MTase"/>
</dbReference>
<organism evidence="2 3">
    <name type="scientific">Brevibacillus nitrificans</name>
    <dbReference type="NCBI Taxonomy" id="651560"/>
    <lineage>
        <taxon>Bacteria</taxon>
        <taxon>Bacillati</taxon>
        <taxon>Bacillota</taxon>
        <taxon>Bacilli</taxon>
        <taxon>Bacillales</taxon>
        <taxon>Paenibacillaceae</taxon>
        <taxon>Brevibacillus</taxon>
    </lineage>
</organism>
<keyword evidence="3" id="KW-1185">Reference proteome</keyword>
<dbReference type="RefSeq" id="WP_122924733.1">
    <property type="nucleotide sequence ID" value="NZ_RHHU01000010.1"/>
</dbReference>
<evidence type="ECO:0000313" key="2">
    <source>
        <dbReference type="EMBL" id="RNB84259.1"/>
    </source>
</evidence>
<dbReference type="PANTHER" id="PTHR34203">
    <property type="entry name" value="METHYLTRANSFERASE, FKBM FAMILY PROTEIN"/>
    <property type="match status" value="1"/>
</dbReference>
<dbReference type="GO" id="GO:0008168">
    <property type="term" value="F:methyltransferase activity"/>
    <property type="evidence" value="ECO:0007669"/>
    <property type="project" value="UniProtKB-KW"/>
</dbReference>
<accession>A0A3M8D9C1</accession>
<proteinExistence type="predicted"/>
<evidence type="ECO:0000259" key="1">
    <source>
        <dbReference type="Pfam" id="PF05050"/>
    </source>
</evidence>
<reference evidence="2 3" key="1">
    <citation type="submission" date="2018-10" db="EMBL/GenBank/DDBJ databases">
        <title>Phylogenomics of Brevibacillus.</title>
        <authorList>
            <person name="Dunlap C."/>
        </authorList>
    </citation>
    <scope>NUCLEOTIDE SEQUENCE [LARGE SCALE GENOMIC DNA]</scope>
    <source>
        <strain evidence="2 3">JCM 15774</strain>
    </source>
</reference>